<feature type="compositionally biased region" description="Basic and acidic residues" evidence="1">
    <location>
        <begin position="184"/>
        <end position="194"/>
    </location>
</feature>
<dbReference type="EMBL" id="JH650968">
    <property type="protein sequence ID" value="EXA53661.1"/>
    <property type="molecule type" value="Genomic_DNA"/>
</dbReference>
<organism evidence="2">
    <name type="scientific">Fusarium oxysporum f. sp. pisi HDV247</name>
    <dbReference type="NCBI Taxonomy" id="1080344"/>
    <lineage>
        <taxon>Eukaryota</taxon>
        <taxon>Fungi</taxon>
        <taxon>Dikarya</taxon>
        <taxon>Ascomycota</taxon>
        <taxon>Pezizomycotina</taxon>
        <taxon>Sordariomycetes</taxon>
        <taxon>Hypocreomycetidae</taxon>
        <taxon>Hypocreales</taxon>
        <taxon>Nectriaceae</taxon>
        <taxon>Fusarium</taxon>
        <taxon>Fusarium oxysporum species complex</taxon>
    </lineage>
</organism>
<reference evidence="2" key="2">
    <citation type="submission" date="2012-05" db="EMBL/GenBank/DDBJ databases">
        <title>Annotation of the Genome Sequence of Fusarium oxysporum HDV247.</title>
        <authorList>
            <consortium name="The Broad Institute Genomics Platform"/>
            <person name="Ma L.-J."/>
            <person name="Corby-Kistler H."/>
            <person name="Broz K."/>
            <person name="Gale L.R."/>
            <person name="Jonkers W."/>
            <person name="O'Donnell K."/>
            <person name="Ploetz R."/>
            <person name="Steinberg C."/>
            <person name="Schwartz D.C."/>
            <person name="VanEtten H."/>
            <person name="Zhou S."/>
            <person name="Young S.K."/>
            <person name="Zeng Q."/>
            <person name="Gargeya S."/>
            <person name="Fitzgerald M."/>
            <person name="Abouelleil A."/>
            <person name="Alvarado L."/>
            <person name="Chapman S.B."/>
            <person name="Gainer-Dewar J."/>
            <person name="Goldberg J."/>
            <person name="Griggs A."/>
            <person name="Gujja S."/>
            <person name="Hansen M."/>
            <person name="Howarth C."/>
            <person name="Imamovic A."/>
            <person name="Ireland A."/>
            <person name="Larimer J."/>
            <person name="McCowan C."/>
            <person name="Murphy C."/>
            <person name="Pearson M."/>
            <person name="Poon T.W."/>
            <person name="Priest M."/>
            <person name="Roberts A."/>
            <person name="Saif S."/>
            <person name="Shea T."/>
            <person name="Sykes S."/>
            <person name="Wortman J."/>
            <person name="Nusbaum C."/>
            <person name="Birren B."/>
        </authorList>
    </citation>
    <scope>NUCLEOTIDE SEQUENCE</scope>
    <source>
        <strain evidence="2">HDV247</strain>
    </source>
</reference>
<protein>
    <submittedName>
        <fullName evidence="2">Uncharacterized protein</fullName>
    </submittedName>
</protein>
<reference evidence="2" key="1">
    <citation type="submission" date="2011-10" db="EMBL/GenBank/DDBJ databases">
        <title>The Genome Sequence of Fusarium oxysporum HDV247.</title>
        <authorList>
            <consortium name="The Broad Institute Genome Sequencing Platform"/>
            <person name="Ma L.-J."/>
            <person name="Gale L.R."/>
            <person name="Schwartz D.C."/>
            <person name="Zhou S."/>
            <person name="Corby-Kistler H."/>
            <person name="Young S.K."/>
            <person name="Zeng Q."/>
            <person name="Gargeya S."/>
            <person name="Fitzgerald M."/>
            <person name="Haas B."/>
            <person name="Abouelleil A."/>
            <person name="Alvarado L."/>
            <person name="Arachchi H.M."/>
            <person name="Berlin A."/>
            <person name="Brown A."/>
            <person name="Chapman S.B."/>
            <person name="Chen Z."/>
            <person name="Dunbar C."/>
            <person name="Freedman E."/>
            <person name="Gearin G."/>
            <person name="Goldberg J."/>
            <person name="Griggs A."/>
            <person name="Gujja S."/>
            <person name="Heiman D."/>
            <person name="Howarth C."/>
            <person name="Larson L."/>
            <person name="Lui A."/>
            <person name="MacDonald P.J.P."/>
            <person name="Montmayeur A."/>
            <person name="Murphy C."/>
            <person name="Neiman D."/>
            <person name="Pearson M."/>
            <person name="Priest M."/>
            <person name="Roberts A."/>
            <person name="Saif S."/>
            <person name="Shea T."/>
            <person name="Shenoy N."/>
            <person name="Sisk P."/>
            <person name="Stolte C."/>
            <person name="Sykes S."/>
            <person name="Wortman J."/>
            <person name="Nusbaum C."/>
            <person name="Birren B."/>
        </authorList>
    </citation>
    <scope>NUCLEOTIDE SEQUENCE [LARGE SCALE GENOMIC DNA]</scope>
    <source>
        <strain evidence="2">HDV247</strain>
    </source>
</reference>
<gene>
    <name evidence="2" type="ORF">FOVG_01396</name>
</gene>
<name>W9QET6_FUSOX</name>
<dbReference type="HOGENOM" id="CLU_750149_0_0_1"/>
<accession>W9QET6</accession>
<feature type="region of interest" description="Disordered" evidence="1">
    <location>
        <begin position="152"/>
        <end position="205"/>
    </location>
</feature>
<sequence length="360" mass="40506">MGATKQTRANRVNKAKAALSRCRSGSKCPGRLEHNQYIVMELAKARYGEQDNPVSRYKISLAATISLTTHFRYREWTAISTEQGLLEEAISLCRDTAFEDCNWQSFFNTVQKFNAQLGRMVLLEVTYEFWRGQPRDLVREIQSLSANNTLAELPETVEAPLEQPADNTSAELRETEETPLPLERPSDDTLHEAKGTPLVQPANDTPIGLHEGMHLSSAPGRRAADWQATVLHPAPPVEGVKVKLLAETCREWFQGDYAKLAFVEDLMGQTSRDHIVDIQYCIDEKTLTPEPTSINEILRRVSDYLPLSSGFQLERVLGLPCTQSLAIRSASQYDLTLEIKLPRKGAWDLIRNFNLPVHSS</sequence>
<proteinExistence type="predicted"/>
<dbReference type="AlphaFoldDB" id="W9QET6"/>
<evidence type="ECO:0000313" key="2">
    <source>
        <dbReference type="EMBL" id="EXA53661.1"/>
    </source>
</evidence>
<dbReference type="OrthoDB" id="10315841at2759"/>
<evidence type="ECO:0000256" key="1">
    <source>
        <dbReference type="SAM" id="MobiDB-lite"/>
    </source>
</evidence>
<dbReference type="Proteomes" id="UP000030751">
    <property type="component" value="Unassembled WGS sequence"/>
</dbReference>